<dbReference type="RefSeq" id="WP_274200745.1">
    <property type="nucleotide sequence ID" value="NZ_JAQZAO010000005.1"/>
</dbReference>
<feature type="region of interest" description="Disordered" evidence="1">
    <location>
        <begin position="61"/>
        <end position="83"/>
    </location>
</feature>
<keyword evidence="4" id="KW-1185">Reference proteome</keyword>
<reference evidence="3 4" key="1">
    <citation type="submission" date="2023-02" db="EMBL/GenBank/DDBJ databases">
        <title>Genome sequencing required for Actinomycetospora new species description.</title>
        <authorList>
            <person name="Saimee Y."/>
            <person name="Duangmal K."/>
        </authorList>
    </citation>
    <scope>NUCLEOTIDE SEQUENCE [LARGE SCALE GENOMIC DNA]</scope>
    <source>
        <strain evidence="3 4">DW7H6</strain>
    </source>
</reference>
<gene>
    <name evidence="3" type="ORF">PGB27_12785</name>
</gene>
<dbReference type="InterPro" id="IPR045745">
    <property type="entry name" value="HTH_58_Actinobacteria-type"/>
</dbReference>
<evidence type="ECO:0000259" key="2">
    <source>
        <dbReference type="Pfam" id="PF19575"/>
    </source>
</evidence>
<evidence type="ECO:0000313" key="4">
    <source>
        <dbReference type="Proteomes" id="UP001300763"/>
    </source>
</evidence>
<dbReference type="EMBL" id="JAQZAO010000005">
    <property type="protein sequence ID" value="MDD7966216.1"/>
    <property type="molecule type" value="Genomic_DNA"/>
</dbReference>
<evidence type="ECO:0000313" key="3">
    <source>
        <dbReference type="EMBL" id="MDD7966216.1"/>
    </source>
</evidence>
<comment type="caution">
    <text evidence="3">The sequence shown here is derived from an EMBL/GenBank/DDBJ whole genome shotgun (WGS) entry which is preliminary data.</text>
</comment>
<proteinExistence type="predicted"/>
<dbReference type="Gene3D" id="1.10.10.60">
    <property type="entry name" value="Homeodomain-like"/>
    <property type="match status" value="1"/>
</dbReference>
<dbReference type="Pfam" id="PF19575">
    <property type="entry name" value="HTH_58"/>
    <property type="match status" value="1"/>
</dbReference>
<dbReference type="Proteomes" id="UP001300763">
    <property type="component" value="Unassembled WGS sequence"/>
</dbReference>
<organism evidence="3 4">
    <name type="scientific">Actinomycetospora lemnae</name>
    <dbReference type="NCBI Taxonomy" id="3019891"/>
    <lineage>
        <taxon>Bacteria</taxon>
        <taxon>Bacillati</taxon>
        <taxon>Actinomycetota</taxon>
        <taxon>Actinomycetes</taxon>
        <taxon>Pseudonocardiales</taxon>
        <taxon>Pseudonocardiaceae</taxon>
        <taxon>Actinomycetospora</taxon>
    </lineage>
</organism>
<name>A0ABT5SU48_9PSEU</name>
<protein>
    <submittedName>
        <fullName evidence="3">Helix-turn-helix domain-containing protein</fullName>
    </submittedName>
</protein>
<accession>A0ABT5SU48</accession>
<feature type="domain" description="Helix-turn-helix" evidence="2">
    <location>
        <begin position="8"/>
        <end position="66"/>
    </location>
</feature>
<sequence>MAKTPELARNQRVTGTERTKLGNELLKRYQKGASIREICAETGYSIGRVRRLLVDAGVEFRGRGGTQGRSRKDGAASTARSAS</sequence>
<evidence type="ECO:0000256" key="1">
    <source>
        <dbReference type="SAM" id="MobiDB-lite"/>
    </source>
</evidence>